<sequence length="171" mass="17665">MDEDRRALADVLAPVIGEVATVPWDAALAARLNAMFPPDGPLFSTLEARCGEGIETGWMGLQGDDVRKGARVIEPCAATGGLSVDVVQLIDFCGPHHRHPNGEVCAVMPADAAGQFDGNPRGWAVYPPGSDHWPAATGGCVRILFLLPDGAIDYTEQSASLGSGAQGGAGS</sequence>
<dbReference type="Proteomes" id="UP000199412">
    <property type="component" value="Unassembled WGS sequence"/>
</dbReference>
<name>A0A1G6Z936_9PROT</name>
<dbReference type="InterPro" id="IPR032345">
    <property type="entry name" value="PnbB"/>
</dbReference>
<protein>
    <recommendedName>
        <fullName evidence="3">DUF4863 domain-containing protein</fullName>
    </recommendedName>
</protein>
<dbReference type="AlphaFoldDB" id="A0A1G6Z936"/>
<evidence type="ECO:0008006" key="3">
    <source>
        <dbReference type="Google" id="ProtNLM"/>
    </source>
</evidence>
<gene>
    <name evidence="1" type="ORF">SAMN05421720_102302</name>
</gene>
<keyword evidence="2" id="KW-1185">Reference proteome</keyword>
<dbReference type="Pfam" id="PF16155">
    <property type="entry name" value="PnbB"/>
    <property type="match status" value="1"/>
</dbReference>
<evidence type="ECO:0000313" key="1">
    <source>
        <dbReference type="EMBL" id="SDD99254.1"/>
    </source>
</evidence>
<dbReference type="EMBL" id="FNAP01000002">
    <property type="protein sequence ID" value="SDD99254.1"/>
    <property type="molecule type" value="Genomic_DNA"/>
</dbReference>
<proteinExistence type="predicted"/>
<dbReference type="RefSeq" id="WP_176793376.1">
    <property type="nucleotide sequence ID" value="NZ_FNAP01000002.1"/>
</dbReference>
<organism evidence="1 2">
    <name type="scientific">Rhodospira trueperi</name>
    <dbReference type="NCBI Taxonomy" id="69960"/>
    <lineage>
        <taxon>Bacteria</taxon>
        <taxon>Pseudomonadati</taxon>
        <taxon>Pseudomonadota</taxon>
        <taxon>Alphaproteobacteria</taxon>
        <taxon>Rhodospirillales</taxon>
        <taxon>Rhodospirillaceae</taxon>
        <taxon>Rhodospira</taxon>
    </lineage>
</organism>
<reference evidence="1 2" key="1">
    <citation type="submission" date="2016-10" db="EMBL/GenBank/DDBJ databases">
        <authorList>
            <person name="de Groot N.N."/>
        </authorList>
    </citation>
    <scope>NUCLEOTIDE SEQUENCE [LARGE SCALE GENOMIC DNA]</scope>
    <source>
        <strain evidence="1 2">ATCC 700224</strain>
    </source>
</reference>
<evidence type="ECO:0000313" key="2">
    <source>
        <dbReference type="Proteomes" id="UP000199412"/>
    </source>
</evidence>
<dbReference type="STRING" id="69960.SAMN05421720_102302"/>
<accession>A0A1G6Z936</accession>